<sequence>MPWGYQKSPRAIHPSCVVVRLSKCASTGRAGALTRVAVQTRNSHAAHASECLPLMCSRIASRREPMLASLAELPRATLTPCIFTPIGRLTRCHTAPLTYEQPGQWSCCARRVLHVSVSVSALTPSTGRRLRGMTSYVQRSTTRRYRGTHTFCGAGVYAVLATRDILVGEGNTTS</sequence>
<proteinExistence type="predicted"/>
<dbReference type="AlphaFoldDB" id="Q8KTQ6"/>
<reference evidence="1" key="1">
    <citation type="journal article" date="2002" name="Appl. Environ. Microbiol.">
        <title>The genetic properties of the primary endosymbionts of mealybugs differ from those of other endosymbionts of plant sap-sucking insects.</title>
        <authorList>
            <person name="Baumann L."/>
            <person name="Thao M.L."/>
            <person name="Hess J.M."/>
            <person name="Johnson M.W."/>
            <person name="Baumann P."/>
        </authorList>
    </citation>
    <scope>NUCLEOTIDE SEQUENCE</scope>
</reference>
<accession>Q8KTQ6</accession>
<protein>
    <submittedName>
        <fullName evidence="1">Uncharacterized protein</fullName>
    </submittedName>
</protein>
<evidence type="ECO:0000313" key="1">
    <source>
        <dbReference type="EMBL" id="AAM75992.1"/>
    </source>
</evidence>
<organism evidence="1">
    <name type="scientific">Tremblaya princeps</name>
    <dbReference type="NCBI Taxonomy" id="189385"/>
    <lineage>
        <taxon>Bacteria</taxon>
        <taxon>Pseudomonadati</taxon>
        <taxon>Pseudomonadota</taxon>
        <taxon>Betaproteobacteria</taxon>
        <taxon>Candidatus Tremblayella</taxon>
    </lineage>
</organism>
<dbReference type="EMBL" id="AF481103">
    <property type="protein sequence ID" value="AAM75992.1"/>
    <property type="molecule type" value="Genomic_DNA"/>
</dbReference>
<name>Q8KTQ6_TREPR</name>